<dbReference type="InterPro" id="IPR021139">
    <property type="entry name" value="NYN"/>
</dbReference>
<feature type="domain" description="NYN" evidence="1">
    <location>
        <begin position="17"/>
        <end position="164"/>
    </location>
</feature>
<reference evidence="2 3" key="1">
    <citation type="submission" date="2013-09" db="EMBL/GenBank/DDBJ databases">
        <title>Whole genome shotgun sequence of Vibrio ezurae NBRC 102218.</title>
        <authorList>
            <person name="Yoshida I."/>
            <person name="Hosoyama A."/>
            <person name="Numata M."/>
            <person name="Hashimoto M."/>
            <person name="Hosoyama Y."/>
            <person name="Tsuchikane K."/>
            <person name="Noguchi M."/>
            <person name="Hirakata S."/>
            <person name="Ichikawa N."/>
            <person name="Ohji S."/>
            <person name="Yamazoe A."/>
            <person name="Fujita N."/>
        </authorList>
    </citation>
    <scope>NUCLEOTIDE SEQUENCE [LARGE SCALE GENOMIC DNA]</scope>
    <source>
        <strain evidence="2 3">NBRC 102218</strain>
    </source>
</reference>
<evidence type="ECO:0000259" key="1">
    <source>
        <dbReference type="Pfam" id="PF01936"/>
    </source>
</evidence>
<dbReference type="AlphaFoldDB" id="U3CF37"/>
<name>U3CF37_9VIBR</name>
<dbReference type="STRING" id="1219080.VEZ01S_20_01220"/>
<dbReference type="eggNOG" id="COG1432">
    <property type="taxonomic scope" value="Bacteria"/>
</dbReference>
<dbReference type="Gene3D" id="3.40.50.1010">
    <property type="entry name" value="5'-nuclease"/>
    <property type="match status" value="1"/>
</dbReference>
<sequence>MAEHSASEKTSTSKKQVAIFADVQNIYYTTRDAYRRNFDYNAFWALAMEYGDIVSAYAYAIASQDPKQRQFHHILRGVGFKVKLKPYIQRADGSAKGDWDVGITIDIMETARDVDTIILLSGDGDFELLVRHVAERYNCNVVVLGVPQLTANGLIEAASEFIPIKDALLR</sequence>
<proteinExistence type="predicted"/>
<keyword evidence="3" id="KW-1185">Reference proteome</keyword>
<organism evidence="2 3">
    <name type="scientific">Vibrio ezurae NBRC 102218</name>
    <dbReference type="NCBI Taxonomy" id="1219080"/>
    <lineage>
        <taxon>Bacteria</taxon>
        <taxon>Pseudomonadati</taxon>
        <taxon>Pseudomonadota</taxon>
        <taxon>Gammaproteobacteria</taxon>
        <taxon>Vibrionales</taxon>
        <taxon>Vibrionaceae</taxon>
        <taxon>Vibrio</taxon>
    </lineage>
</organism>
<dbReference type="CDD" id="cd10911">
    <property type="entry name" value="PIN_LabA"/>
    <property type="match status" value="1"/>
</dbReference>
<dbReference type="RefSeq" id="WP_021713557.1">
    <property type="nucleotide sequence ID" value="NZ_BATM01000020.1"/>
</dbReference>
<protein>
    <recommendedName>
        <fullName evidence="1">NYN domain-containing protein</fullName>
    </recommendedName>
</protein>
<dbReference type="OrthoDB" id="9794137at2"/>
<accession>U3CF37</accession>
<dbReference type="Proteomes" id="UP000016562">
    <property type="component" value="Unassembled WGS sequence"/>
</dbReference>
<dbReference type="EMBL" id="BATM01000020">
    <property type="protein sequence ID" value="GAD79849.1"/>
    <property type="molecule type" value="Genomic_DNA"/>
</dbReference>
<dbReference type="InterPro" id="IPR047140">
    <property type="entry name" value="LabA"/>
</dbReference>
<dbReference type="GO" id="GO:0004540">
    <property type="term" value="F:RNA nuclease activity"/>
    <property type="evidence" value="ECO:0007669"/>
    <property type="project" value="InterPro"/>
</dbReference>
<gene>
    <name evidence="2" type="ORF">VEZ01S_20_01220</name>
</gene>
<dbReference type="PANTHER" id="PTHR35458:SF8">
    <property type="entry name" value="SLR0650 PROTEIN"/>
    <property type="match status" value="1"/>
</dbReference>
<evidence type="ECO:0000313" key="2">
    <source>
        <dbReference type="EMBL" id="GAD79849.1"/>
    </source>
</evidence>
<comment type="caution">
    <text evidence="2">The sequence shown here is derived from an EMBL/GenBank/DDBJ whole genome shotgun (WGS) entry which is preliminary data.</text>
</comment>
<evidence type="ECO:0000313" key="3">
    <source>
        <dbReference type="Proteomes" id="UP000016562"/>
    </source>
</evidence>
<dbReference type="PANTHER" id="PTHR35458">
    <property type="entry name" value="SLR0755 PROTEIN"/>
    <property type="match status" value="1"/>
</dbReference>
<dbReference type="Pfam" id="PF01936">
    <property type="entry name" value="NYN"/>
    <property type="match status" value="1"/>
</dbReference>